<sequence length="68" mass="7418">MHATVLAIFNNLPPAETDAEIEGQIIALLRMACSLSIPCGLSLGDIIDRLDEAHLFLTNAMRLEGRLQ</sequence>
<name>A0A521E7K6_9RHOB</name>
<gene>
    <name evidence="1" type="ORF">SAMN06265221_11166</name>
</gene>
<accession>A0A521E7K6</accession>
<evidence type="ECO:0000313" key="2">
    <source>
        <dbReference type="Proteomes" id="UP000319014"/>
    </source>
</evidence>
<proteinExistence type="predicted"/>
<keyword evidence="2" id="KW-1185">Reference proteome</keyword>
<dbReference type="AlphaFoldDB" id="A0A521E7K6"/>
<protein>
    <submittedName>
        <fullName evidence="1">Uncharacterized protein</fullName>
    </submittedName>
</protein>
<evidence type="ECO:0000313" key="1">
    <source>
        <dbReference type="EMBL" id="SMO79160.1"/>
    </source>
</evidence>
<dbReference type="EMBL" id="FXTK01000011">
    <property type="protein sequence ID" value="SMO79160.1"/>
    <property type="molecule type" value="Genomic_DNA"/>
</dbReference>
<reference evidence="1 2" key="1">
    <citation type="submission" date="2017-05" db="EMBL/GenBank/DDBJ databases">
        <authorList>
            <person name="Varghese N."/>
            <person name="Submissions S."/>
        </authorList>
    </citation>
    <scope>NUCLEOTIDE SEQUENCE [LARGE SCALE GENOMIC DNA]</scope>
    <source>
        <strain evidence="1 2">DSM 100094</strain>
    </source>
</reference>
<dbReference type="Proteomes" id="UP000319014">
    <property type="component" value="Unassembled WGS sequence"/>
</dbReference>
<organism evidence="1 2">
    <name type="scientific">Paracoccus laeviglucosivorans</name>
    <dbReference type="NCBI Taxonomy" id="1197861"/>
    <lineage>
        <taxon>Bacteria</taxon>
        <taxon>Pseudomonadati</taxon>
        <taxon>Pseudomonadota</taxon>
        <taxon>Alphaproteobacteria</taxon>
        <taxon>Rhodobacterales</taxon>
        <taxon>Paracoccaceae</taxon>
        <taxon>Paracoccus</taxon>
    </lineage>
</organism>